<feature type="compositionally biased region" description="Basic and acidic residues" evidence="3">
    <location>
        <begin position="95"/>
        <end position="104"/>
    </location>
</feature>
<dbReference type="GO" id="GO:0006397">
    <property type="term" value="P:mRNA processing"/>
    <property type="evidence" value="ECO:0007669"/>
    <property type="project" value="UniProtKB-KW"/>
</dbReference>
<evidence type="ECO:0000259" key="4">
    <source>
        <dbReference type="PROSITE" id="PS50158"/>
    </source>
</evidence>
<feature type="region of interest" description="Disordered" evidence="3">
    <location>
        <begin position="67"/>
        <end position="106"/>
    </location>
</feature>
<dbReference type="EMBL" id="RSCD01000025">
    <property type="protein sequence ID" value="RSH82989.1"/>
    <property type="molecule type" value="Genomic_DNA"/>
</dbReference>
<dbReference type="Gene3D" id="4.10.60.10">
    <property type="entry name" value="Zinc finger, CCHC-type"/>
    <property type="match status" value="1"/>
</dbReference>
<dbReference type="AlphaFoldDB" id="A0A427XVT7"/>
<dbReference type="OrthoDB" id="2013098at2759"/>
<evidence type="ECO:0000256" key="1">
    <source>
        <dbReference type="ARBA" id="ARBA00022664"/>
    </source>
</evidence>
<dbReference type="InterPro" id="IPR001878">
    <property type="entry name" value="Znf_CCHC"/>
</dbReference>
<keyword evidence="2" id="KW-0479">Metal-binding</keyword>
<dbReference type="PROSITE" id="PS50158">
    <property type="entry name" value="ZF_CCHC"/>
    <property type="match status" value="1"/>
</dbReference>
<comment type="caution">
    <text evidence="5">The sequence shown here is derived from an EMBL/GenBank/DDBJ whole genome shotgun (WGS) entry which is preliminary data.</text>
</comment>
<keyword evidence="6" id="KW-1185">Reference proteome</keyword>
<accession>A0A427XVT7</accession>
<organism evidence="5 6">
    <name type="scientific">Saitozyma podzolica</name>
    <dbReference type="NCBI Taxonomy" id="1890683"/>
    <lineage>
        <taxon>Eukaryota</taxon>
        <taxon>Fungi</taxon>
        <taxon>Dikarya</taxon>
        <taxon>Basidiomycota</taxon>
        <taxon>Agaricomycotina</taxon>
        <taxon>Tremellomycetes</taxon>
        <taxon>Tremellales</taxon>
        <taxon>Trimorphomycetaceae</taxon>
        <taxon>Saitozyma</taxon>
    </lineage>
</organism>
<dbReference type="InterPro" id="IPR036875">
    <property type="entry name" value="Znf_CCHC_sf"/>
</dbReference>
<feature type="domain" description="CCHC-type" evidence="4">
    <location>
        <begin position="116"/>
        <end position="129"/>
    </location>
</feature>
<dbReference type="GO" id="GO:0003676">
    <property type="term" value="F:nucleic acid binding"/>
    <property type="evidence" value="ECO:0007669"/>
    <property type="project" value="InterPro"/>
</dbReference>
<keyword evidence="1" id="KW-0507">mRNA processing</keyword>
<sequence>MAAQVELFSRLIKEAKLGIGYTSHERAAMFICKILGPPFRPVFPEINGVEETKRDWPLGTLEVQRDSARSKASPLVRSTAPRGGTTLATVGQPRNSREAAEQGRKDRRPIMSKVECYECHKTGHYARDCWPASWTTRNSVRNEDIHQRVDSKEEGRISLSKVLFDEHESWAALTVGSEPIQSWADMEDNGKELEPIKWPDDGAI</sequence>
<gene>
    <name evidence="5" type="ORF">EHS25_005699</name>
</gene>
<evidence type="ECO:0000313" key="6">
    <source>
        <dbReference type="Proteomes" id="UP000279259"/>
    </source>
</evidence>
<reference evidence="5 6" key="1">
    <citation type="submission" date="2018-11" db="EMBL/GenBank/DDBJ databases">
        <title>Genome sequence of Saitozyma podzolica DSM 27192.</title>
        <authorList>
            <person name="Aliyu H."/>
            <person name="Gorte O."/>
            <person name="Ochsenreither K."/>
        </authorList>
    </citation>
    <scope>NUCLEOTIDE SEQUENCE [LARGE SCALE GENOMIC DNA]</scope>
    <source>
        <strain evidence="5 6">DSM 27192</strain>
    </source>
</reference>
<dbReference type="GO" id="GO:0008270">
    <property type="term" value="F:zinc ion binding"/>
    <property type="evidence" value="ECO:0007669"/>
    <property type="project" value="UniProtKB-KW"/>
</dbReference>
<evidence type="ECO:0000256" key="2">
    <source>
        <dbReference type="PROSITE-ProRule" id="PRU00047"/>
    </source>
</evidence>
<evidence type="ECO:0000313" key="5">
    <source>
        <dbReference type="EMBL" id="RSH82989.1"/>
    </source>
</evidence>
<evidence type="ECO:0000256" key="3">
    <source>
        <dbReference type="SAM" id="MobiDB-lite"/>
    </source>
</evidence>
<keyword evidence="2" id="KW-0862">Zinc</keyword>
<protein>
    <recommendedName>
        <fullName evidence="4">CCHC-type domain-containing protein</fullName>
    </recommendedName>
</protein>
<dbReference type="SUPFAM" id="SSF57756">
    <property type="entry name" value="Retrovirus zinc finger-like domains"/>
    <property type="match status" value="1"/>
</dbReference>
<keyword evidence="2" id="KW-0863">Zinc-finger</keyword>
<name>A0A427XVT7_9TREE</name>
<proteinExistence type="predicted"/>
<dbReference type="Proteomes" id="UP000279259">
    <property type="component" value="Unassembled WGS sequence"/>
</dbReference>